<dbReference type="Proteomes" id="UP000572268">
    <property type="component" value="Unassembled WGS sequence"/>
</dbReference>
<proteinExistence type="predicted"/>
<reference evidence="5 6" key="1">
    <citation type="submission" date="2020-04" db="EMBL/GenBank/DDBJ databases">
        <title>Perkinsus olseni comparative genomics.</title>
        <authorList>
            <person name="Bogema D.R."/>
        </authorList>
    </citation>
    <scope>NUCLEOTIDE SEQUENCE [LARGE SCALE GENOMIC DNA]</scope>
    <source>
        <strain evidence="3">ATCC PRA-179</strain>
        <strain evidence="4">ATCC PRA-31</strain>
    </source>
</reference>
<protein>
    <submittedName>
        <fullName evidence="4">Uncharacterized protein</fullName>
    </submittedName>
</protein>
<keyword evidence="1" id="KW-0175">Coiled coil</keyword>
<feature type="region of interest" description="Disordered" evidence="2">
    <location>
        <begin position="241"/>
        <end position="311"/>
    </location>
</feature>
<gene>
    <name evidence="4" type="ORF">FOL46_005536</name>
    <name evidence="3" type="ORF">FOZ61_006247</name>
</gene>
<organism evidence="4 6">
    <name type="scientific">Perkinsus olseni</name>
    <name type="common">Perkinsus atlanticus</name>
    <dbReference type="NCBI Taxonomy" id="32597"/>
    <lineage>
        <taxon>Eukaryota</taxon>
        <taxon>Sar</taxon>
        <taxon>Alveolata</taxon>
        <taxon>Perkinsozoa</taxon>
        <taxon>Perkinsea</taxon>
        <taxon>Perkinsida</taxon>
        <taxon>Perkinsidae</taxon>
        <taxon>Perkinsus</taxon>
    </lineage>
</organism>
<comment type="caution">
    <text evidence="4">The sequence shown here is derived from an EMBL/GenBank/DDBJ whole genome shotgun (WGS) entry which is preliminary data.</text>
</comment>
<dbReference type="EMBL" id="JABANN010000337">
    <property type="protein sequence ID" value="KAF4661909.1"/>
    <property type="molecule type" value="Genomic_DNA"/>
</dbReference>
<evidence type="ECO:0000313" key="5">
    <source>
        <dbReference type="Proteomes" id="UP000570595"/>
    </source>
</evidence>
<sequence>MRNPNTTIGSSWANHDASEARRLSELVDARKRSEQDAELLSNRIALLRAEGIRTEKRIAEARRRAEELINAKRKSAEAKIQRASKDDSEYKRLELIRMRACEQREGARNRIKEKLEWVQDSKMKLYKKARDDRIAVIELKGRQHAEAMRAAQERRKYVRRSHNKAAEARMRLVEDRQIERRAEMEERCRREEGMMKVKEEEIDSMQRVEKCLIRRLQDSQKRQRETYRYLQDILEAHPSSFLVGSFPTSTTVGGNDNEAEEKEQEQMTLNRVSLPQHVQAPSAKVDASPREHSDERVENLPSNRSAAPVVSYTTADGVVVSLSDILDDHDDDDVR</sequence>
<dbReference type="Proteomes" id="UP000570595">
    <property type="component" value="Unassembled WGS sequence"/>
</dbReference>
<dbReference type="PANTHER" id="PTHR37473">
    <property type="entry name" value="EF-HAND DOMAIN-CONTAINING PROTEIN"/>
    <property type="match status" value="1"/>
</dbReference>
<evidence type="ECO:0000313" key="3">
    <source>
        <dbReference type="EMBL" id="KAF4657484.1"/>
    </source>
</evidence>
<evidence type="ECO:0000313" key="6">
    <source>
        <dbReference type="Proteomes" id="UP000572268"/>
    </source>
</evidence>
<dbReference type="AlphaFoldDB" id="A0A7J6LRJ2"/>
<evidence type="ECO:0000313" key="4">
    <source>
        <dbReference type="EMBL" id="KAF4661909.1"/>
    </source>
</evidence>
<feature type="compositionally biased region" description="Basic and acidic residues" evidence="2">
    <location>
        <begin position="287"/>
        <end position="298"/>
    </location>
</feature>
<dbReference type="OrthoDB" id="441206at2759"/>
<dbReference type="EMBL" id="JABAHT010000352">
    <property type="protein sequence ID" value="KAF4657484.1"/>
    <property type="molecule type" value="Genomic_DNA"/>
</dbReference>
<feature type="coiled-coil region" evidence="1">
    <location>
        <begin position="23"/>
        <end position="86"/>
    </location>
</feature>
<evidence type="ECO:0000256" key="2">
    <source>
        <dbReference type="SAM" id="MobiDB-lite"/>
    </source>
</evidence>
<name>A0A7J6LRJ2_PEROL</name>
<accession>A0A7J6LRJ2</accession>
<evidence type="ECO:0000256" key="1">
    <source>
        <dbReference type="SAM" id="Coils"/>
    </source>
</evidence>
<dbReference type="PANTHER" id="PTHR37473:SF1">
    <property type="entry name" value="EF-HAND DOMAIN-CONTAINING PROTEIN"/>
    <property type="match status" value="1"/>
</dbReference>